<dbReference type="PANTHER" id="PTHR30126">
    <property type="entry name" value="HTH-TYPE TRANSCRIPTIONAL REGULATOR"/>
    <property type="match status" value="1"/>
</dbReference>
<organism evidence="6 7">
    <name type="scientific">Paraclostridium benzoelyticum</name>
    <dbReference type="NCBI Taxonomy" id="1629550"/>
    <lineage>
        <taxon>Bacteria</taxon>
        <taxon>Bacillati</taxon>
        <taxon>Bacillota</taxon>
        <taxon>Clostridia</taxon>
        <taxon>Peptostreptococcales</taxon>
        <taxon>Peptostreptococcaceae</taxon>
        <taxon>Paraclostridium</taxon>
    </lineage>
</organism>
<evidence type="ECO:0000313" key="6">
    <source>
        <dbReference type="EMBL" id="KKY03019.1"/>
    </source>
</evidence>
<keyword evidence="7" id="KW-1185">Reference proteome</keyword>
<dbReference type="PANTHER" id="PTHR30126:SF64">
    <property type="entry name" value="HTH-TYPE TRANSCRIPTIONAL REGULATOR CITR"/>
    <property type="match status" value="1"/>
</dbReference>
<dbReference type="Proteomes" id="UP000034407">
    <property type="component" value="Unassembled WGS sequence"/>
</dbReference>
<dbReference type="Gene3D" id="1.10.10.10">
    <property type="entry name" value="Winged helix-like DNA-binding domain superfamily/Winged helix DNA-binding domain"/>
    <property type="match status" value="1"/>
</dbReference>
<dbReference type="Pfam" id="PF00126">
    <property type="entry name" value="HTH_1"/>
    <property type="match status" value="1"/>
</dbReference>
<name>A0A0M3DNI6_9FIRM</name>
<keyword evidence="4" id="KW-0804">Transcription</keyword>
<dbReference type="GO" id="GO:0000976">
    <property type="term" value="F:transcription cis-regulatory region binding"/>
    <property type="evidence" value="ECO:0007669"/>
    <property type="project" value="TreeGrafter"/>
</dbReference>
<dbReference type="Gene3D" id="3.40.190.290">
    <property type="match status" value="1"/>
</dbReference>
<dbReference type="InterPro" id="IPR000847">
    <property type="entry name" value="LysR_HTH_N"/>
</dbReference>
<dbReference type="EMBL" id="LBBT01000002">
    <property type="protein sequence ID" value="KKY03019.1"/>
    <property type="molecule type" value="Genomic_DNA"/>
</dbReference>
<accession>A0A0M3DNI6</accession>
<dbReference type="SUPFAM" id="SSF46785">
    <property type="entry name" value="Winged helix' DNA-binding domain"/>
    <property type="match status" value="1"/>
</dbReference>
<dbReference type="PRINTS" id="PR00039">
    <property type="entry name" value="HTHLYSR"/>
</dbReference>
<dbReference type="FunFam" id="1.10.10.10:FF:000001">
    <property type="entry name" value="LysR family transcriptional regulator"/>
    <property type="match status" value="1"/>
</dbReference>
<dbReference type="InterPro" id="IPR005119">
    <property type="entry name" value="LysR_subst-bd"/>
</dbReference>
<feature type="domain" description="HTH lysR-type" evidence="5">
    <location>
        <begin position="1"/>
        <end position="58"/>
    </location>
</feature>
<comment type="similarity">
    <text evidence="1">Belongs to the LysR transcriptional regulatory family.</text>
</comment>
<evidence type="ECO:0000256" key="1">
    <source>
        <dbReference type="ARBA" id="ARBA00009437"/>
    </source>
</evidence>
<evidence type="ECO:0000259" key="5">
    <source>
        <dbReference type="PROSITE" id="PS50931"/>
    </source>
</evidence>
<evidence type="ECO:0000313" key="7">
    <source>
        <dbReference type="Proteomes" id="UP000034407"/>
    </source>
</evidence>
<dbReference type="RefSeq" id="WP_046821465.1">
    <property type="nucleotide sequence ID" value="NZ_JBCLWQ010000002.1"/>
</dbReference>
<evidence type="ECO:0000256" key="4">
    <source>
        <dbReference type="ARBA" id="ARBA00023163"/>
    </source>
</evidence>
<dbReference type="GO" id="GO:0003700">
    <property type="term" value="F:DNA-binding transcription factor activity"/>
    <property type="evidence" value="ECO:0007669"/>
    <property type="project" value="InterPro"/>
</dbReference>
<dbReference type="SUPFAM" id="SSF53850">
    <property type="entry name" value="Periplasmic binding protein-like II"/>
    <property type="match status" value="1"/>
</dbReference>
<keyword evidence="3" id="KW-0238">DNA-binding</keyword>
<keyword evidence="2" id="KW-0805">Transcription regulation</keyword>
<comment type="caution">
    <text evidence="6">The sequence shown here is derived from an EMBL/GenBank/DDBJ whole genome shotgun (WGS) entry which is preliminary data.</text>
</comment>
<evidence type="ECO:0000256" key="3">
    <source>
        <dbReference type="ARBA" id="ARBA00023125"/>
    </source>
</evidence>
<dbReference type="PATRIC" id="fig|1629550.3.peg.282"/>
<sequence>MDLKQLEVFVAVAKYNSFSKAAKELFLTQPTVSAHIQNLEKSLDTVLVNRNNKVITLTKAGEILYEHAIYILNNCKKAVYDIKEYSGKIEGVIDLACSSIPETYILPDFLKSFYTNYPNVKFSISRYDSQDAISEILNERISFGFVGSKVNNKQIEYIDLIDDELVLIAPKSLIIENENGFIDIEKLYNLNFIMRKDGSGTQSIVINKLKSNKISINSLDTIAYVESNESIKEMVKLGLGVSFVSYTSIIEDINSNKLNFYKIKNMNFYRKFYFIYSKKKAFTPLEYKFLDGVCDYFNLEHIKKDK</sequence>
<reference evidence="6 7" key="1">
    <citation type="submission" date="2015-04" db="EMBL/GenBank/DDBJ databases">
        <title>Microcin producing Clostridium sp. JC272T.</title>
        <authorList>
            <person name="Jyothsna T."/>
            <person name="Sasikala C."/>
            <person name="Ramana C."/>
        </authorList>
    </citation>
    <scope>NUCLEOTIDE SEQUENCE [LARGE SCALE GENOMIC DNA]</scope>
    <source>
        <strain evidence="6 7">JC272</strain>
    </source>
</reference>
<dbReference type="NCBIfam" id="NF040786">
    <property type="entry name" value="LysR_Sec_metab"/>
    <property type="match status" value="1"/>
</dbReference>
<gene>
    <name evidence="6" type="ORF">VN21_00035</name>
</gene>
<dbReference type="Pfam" id="PF03466">
    <property type="entry name" value="LysR_substrate"/>
    <property type="match status" value="1"/>
</dbReference>
<dbReference type="InterPro" id="IPR047788">
    <property type="entry name" value="LysR-like_Sec_metab"/>
</dbReference>
<dbReference type="InterPro" id="IPR036388">
    <property type="entry name" value="WH-like_DNA-bd_sf"/>
</dbReference>
<dbReference type="OrthoDB" id="9785745at2"/>
<dbReference type="InterPro" id="IPR036390">
    <property type="entry name" value="WH_DNA-bd_sf"/>
</dbReference>
<proteinExistence type="inferred from homology"/>
<evidence type="ECO:0000256" key="2">
    <source>
        <dbReference type="ARBA" id="ARBA00023015"/>
    </source>
</evidence>
<dbReference type="AlphaFoldDB" id="A0A0M3DNI6"/>
<protein>
    <submittedName>
        <fullName evidence="6">LysR family transcriptional regulator</fullName>
    </submittedName>
</protein>
<dbReference type="PROSITE" id="PS50931">
    <property type="entry name" value="HTH_LYSR"/>
    <property type="match status" value="1"/>
</dbReference>